<reference evidence="1" key="1">
    <citation type="submission" date="2019-08" db="EMBL/GenBank/DDBJ databases">
        <authorList>
            <person name="Kucharzyk K."/>
            <person name="Murdoch R.W."/>
            <person name="Higgins S."/>
            <person name="Loffler F."/>
        </authorList>
    </citation>
    <scope>NUCLEOTIDE SEQUENCE</scope>
</reference>
<proteinExistence type="predicted"/>
<name>A0A645ENK7_9ZZZZ</name>
<gene>
    <name evidence="1" type="ORF">SDC9_150829</name>
</gene>
<evidence type="ECO:0000313" key="1">
    <source>
        <dbReference type="EMBL" id="MPN03598.1"/>
    </source>
</evidence>
<dbReference type="EMBL" id="VSSQ01049521">
    <property type="protein sequence ID" value="MPN03598.1"/>
    <property type="molecule type" value="Genomic_DNA"/>
</dbReference>
<comment type="caution">
    <text evidence="1">The sequence shown here is derived from an EMBL/GenBank/DDBJ whole genome shotgun (WGS) entry which is preliminary data.</text>
</comment>
<accession>A0A645ENK7</accession>
<sequence>MPVYPEVTPDALHRCARQIAFYLKVLYSPAGVKKRFVQLVEKALGKDDFFSALAVSNAVNKTFYQEAKALFARMAGLEEKGALAVANLTEHIQINAPLSDLFQKNFE</sequence>
<protein>
    <submittedName>
        <fullName evidence="1">Uncharacterized protein</fullName>
    </submittedName>
</protein>
<dbReference type="AlphaFoldDB" id="A0A645ENK7"/>
<organism evidence="1">
    <name type="scientific">bioreactor metagenome</name>
    <dbReference type="NCBI Taxonomy" id="1076179"/>
    <lineage>
        <taxon>unclassified sequences</taxon>
        <taxon>metagenomes</taxon>
        <taxon>ecological metagenomes</taxon>
    </lineage>
</organism>